<dbReference type="STRING" id="1317117.ATO7_15247"/>
<dbReference type="InterPro" id="IPR014729">
    <property type="entry name" value="Rossmann-like_a/b/a_fold"/>
</dbReference>
<dbReference type="EMBL" id="AQQV01000005">
    <property type="protein sequence ID" value="ORE85151.1"/>
    <property type="molecule type" value="Genomic_DNA"/>
</dbReference>
<dbReference type="Proteomes" id="UP000192342">
    <property type="component" value="Unassembled WGS sequence"/>
</dbReference>
<protein>
    <recommendedName>
        <fullName evidence="3">Asparagine synthetase domain-containing protein</fullName>
    </recommendedName>
</protein>
<name>A0A1Y1SAS6_9GAMM</name>
<gene>
    <name evidence="1" type="ORF">ATO7_15247</name>
</gene>
<sequence length="552" mass="62910">MLQQWKSDEQLIDTMSGTWAALRHGRDGGKALGDFTGMTPLFYAANEEYLAISPRQMLISSVTARRLDLNLQNLAWLTGQANVMGEDSVWDGIKLLPPHWTLAWSGDRGDVTPRFTEREIWQAPEHLDEARPSEIAQRLVAQADALERLDLPPFSMDITGGLDSRLAAAIVCGSRLAGRVERMQTRGPENGHEIQVGREVARQLGMDHVEITPSPKQLNPQQIFTELRSSMFRYEATICPSDGLTGAAQMSRFVVSGSAGELYRRHCKPHMNVELQSIAELETLFADYHQTTDPLGIERSEVRDFQRRDLQNRALEFHRQGAGLNDVTDVFFLRYRLPLWNGVLQNNLFNQVKIYPLLDYRAACRAQNFDYKDRVEDRLHFELMAEINPRLCELPFYKFTWPRRFKDLPVARQLELPAHPFKTVGEQNLSQLSVGSKMRVLIDQHWEHLRSYMLDPVSSRIWEVLDRTAVEHLFERNPATIRKVTETKQIMAMLGLQVVLTGDMLARMDGAPGTQVRLHGAAAQQMFGHLNPHSRLPAVSFPDVCTRLESTF</sequence>
<accession>A0A1Y1SAS6</accession>
<dbReference type="SUPFAM" id="SSF52402">
    <property type="entry name" value="Adenine nucleotide alpha hydrolases-like"/>
    <property type="match status" value="1"/>
</dbReference>
<dbReference type="AlphaFoldDB" id="A0A1Y1SAS6"/>
<reference evidence="1 2" key="1">
    <citation type="submission" date="2013-04" db="EMBL/GenBank/DDBJ databases">
        <title>Oceanococcus atlanticus 22II-S10r2 Genome Sequencing.</title>
        <authorList>
            <person name="Lai Q."/>
            <person name="Li G."/>
            <person name="Shao Z."/>
        </authorList>
    </citation>
    <scope>NUCLEOTIDE SEQUENCE [LARGE SCALE GENOMIC DNA]</scope>
    <source>
        <strain evidence="1 2">22II-S10r2</strain>
    </source>
</reference>
<evidence type="ECO:0000313" key="2">
    <source>
        <dbReference type="Proteomes" id="UP000192342"/>
    </source>
</evidence>
<keyword evidence="2" id="KW-1185">Reference proteome</keyword>
<organism evidence="1 2">
    <name type="scientific">Oceanococcus atlanticus</name>
    <dbReference type="NCBI Taxonomy" id="1317117"/>
    <lineage>
        <taxon>Bacteria</taxon>
        <taxon>Pseudomonadati</taxon>
        <taxon>Pseudomonadota</taxon>
        <taxon>Gammaproteobacteria</taxon>
        <taxon>Chromatiales</taxon>
        <taxon>Oceanococcaceae</taxon>
        <taxon>Oceanococcus</taxon>
    </lineage>
</organism>
<comment type="caution">
    <text evidence="1">The sequence shown here is derived from an EMBL/GenBank/DDBJ whole genome shotgun (WGS) entry which is preliminary data.</text>
</comment>
<dbReference type="Gene3D" id="3.40.50.620">
    <property type="entry name" value="HUPs"/>
    <property type="match status" value="1"/>
</dbReference>
<evidence type="ECO:0008006" key="3">
    <source>
        <dbReference type="Google" id="ProtNLM"/>
    </source>
</evidence>
<proteinExistence type="predicted"/>
<evidence type="ECO:0000313" key="1">
    <source>
        <dbReference type="EMBL" id="ORE85151.1"/>
    </source>
</evidence>